<keyword evidence="2" id="KW-1185">Reference proteome</keyword>
<reference evidence="1 2" key="1">
    <citation type="submission" date="2019-05" db="EMBL/GenBank/DDBJ databases">
        <title>Another draft genome of Portunus trituberculatus and its Hox gene families provides insights of decapod evolution.</title>
        <authorList>
            <person name="Jeong J.-H."/>
            <person name="Song I."/>
            <person name="Kim S."/>
            <person name="Choi T."/>
            <person name="Kim D."/>
            <person name="Ryu S."/>
            <person name="Kim W."/>
        </authorList>
    </citation>
    <scope>NUCLEOTIDE SEQUENCE [LARGE SCALE GENOMIC DNA]</scope>
    <source>
        <tissue evidence="1">Muscle</tissue>
    </source>
</reference>
<proteinExistence type="predicted"/>
<gene>
    <name evidence="1" type="ORF">E2C01_025854</name>
</gene>
<name>A0A5B7EEC0_PORTR</name>
<comment type="caution">
    <text evidence="1">The sequence shown here is derived from an EMBL/GenBank/DDBJ whole genome shotgun (WGS) entry which is preliminary data.</text>
</comment>
<evidence type="ECO:0000313" key="1">
    <source>
        <dbReference type="EMBL" id="MPC32541.1"/>
    </source>
</evidence>
<dbReference type="EMBL" id="VSRR010002647">
    <property type="protein sequence ID" value="MPC32541.1"/>
    <property type="molecule type" value="Genomic_DNA"/>
</dbReference>
<protein>
    <submittedName>
        <fullName evidence="1">Uncharacterized protein</fullName>
    </submittedName>
</protein>
<organism evidence="1 2">
    <name type="scientific">Portunus trituberculatus</name>
    <name type="common">Swimming crab</name>
    <name type="synonym">Neptunus trituberculatus</name>
    <dbReference type="NCBI Taxonomy" id="210409"/>
    <lineage>
        <taxon>Eukaryota</taxon>
        <taxon>Metazoa</taxon>
        <taxon>Ecdysozoa</taxon>
        <taxon>Arthropoda</taxon>
        <taxon>Crustacea</taxon>
        <taxon>Multicrustacea</taxon>
        <taxon>Malacostraca</taxon>
        <taxon>Eumalacostraca</taxon>
        <taxon>Eucarida</taxon>
        <taxon>Decapoda</taxon>
        <taxon>Pleocyemata</taxon>
        <taxon>Brachyura</taxon>
        <taxon>Eubrachyura</taxon>
        <taxon>Portunoidea</taxon>
        <taxon>Portunidae</taxon>
        <taxon>Portuninae</taxon>
        <taxon>Portunus</taxon>
    </lineage>
</organism>
<evidence type="ECO:0000313" key="2">
    <source>
        <dbReference type="Proteomes" id="UP000324222"/>
    </source>
</evidence>
<dbReference type="Proteomes" id="UP000324222">
    <property type="component" value="Unassembled WGS sequence"/>
</dbReference>
<sequence length="69" mass="7473">MPACTTKFWAYFADTRENWMQMVCEVENGTAAATKGGFGEPPGWGKRIRWGGGPWEGAGEHAPGGRISN</sequence>
<dbReference type="AlphaFoldDB" id="A0A5B7EEC0"/>
<accession>A0A5B7EEC0</accession>